<dbReference type="EMBL" id="NGKU01000001">
    <property type="protein sequence ID" value="OTN76384.1"/>
    <property type="molecule type" value="Genomic_DNA"/>
</dbReference>
<evidence type="ECO:0000313" key="2">
    <source>
        <dbReference type="Proteomes" id="UP000195043"/>
    </source>
</evidence>
<comment type="caution">
    <text evidence="1">The sequence shown here is derived from an EMBL/GenBank/DDBJ whole genome shotgun (WGS) entry which is preliminary data.</text>
</comment>
<reference evidence="1 2" key="1">
    <citation type="submission" date="2017-05" db="EMBL/GenBank/DDBJ databases">
        <title>The Genome Sequence of Enterococcus sp. 8G7_MSG3316.</title>
        <authorList>
            <consortium name="The Broad Institute Genomics Platform"/>
            <consortium name="The Broad Institute Genomic Center for Infectious Diseases"/>
            <person name="Earl A."/>
            <person name="Manson A."/>
            <person name="Schwartman J."/>
            <person name="Gilmore M."/>
            <person name="Abouelleil A."/>
            <person name="Cao P."/>
            <person name="Chapman S."/>
            <person name="Cusick C."/>
            <person name="Shea T."/>
            <person name="Young S."/>
            <person name="Neafsey D."/>
            <person name="Nusbaum C."/>
            <person name="Birren B."/>
        </authorList>
    </citation>
    <scope>NUCLEOTIDE SEQUENCE [LARGE SCALE GENOMIC DNA]</scope>
    <source>
        <strain evidence="1 2">8G7_MSG3316</strain>
    </source>
</reference>
<accession>A0A242A5T4</accession>
<proteinExistence type="predicted"/>
<dbReference type="STRING" id="1834191.A5886_001461"/>
<dbReference type="AlphaFoldDB" id="A0A242A5T4"/>
<dbReference type="RefSeq" id="WP_086274339.1">
    <property type="nucleotide sequence ID" value="NZ_NGKU01000001.1"/>
</dbReference>
<protein>
    <submittedName>
        <fullName evidence="1">Uncharacterized protein</fullName>
    </submittedName>
</protein>
<sequence length="56" mass="6608">MTEKEKVEEIMAKYNRNFSTLQKNASAKELKTVFKFVADESNRKQRELIGLDKEQN</sequence>
<name>A0A242A5T4_9ENTE</name>
<evidence type="ECO:0000313" key="1">
    <source>
        <dbReference type="EMBL" id="OTN76384.1"/>
    </source>
</evidence>
<dbReference type="OrthoDB" id="2233337at2"/>
<organism evidence="1 2">
    <name type="scientific">Candidatus Enterococcus testudinis</name>
    <dbReference type="NCBI Taxonomy" id="1834191"/>
    <lineage>
        <taxon>Bacteria</taxon>
        <taxon>Bacillati</taxon>
        <taxon>Bacillota</taxon>
        <taxon>Bacilli</taxon>
        <taxon>Lactobacillales</taxon>
        <taxon>Enterococcaceae</taxon>
        <taxon>Enterococcus</taxon>
    </lineage>
</organism>
<keyword evidence="2" id="KW-1185">Reference proteome</keyword>
<gene>
    <name evidence="1" type="ORF">A5886_001461</name>
</gene>
<dbReference type="Proteomes" id="UP000195043">
    <property type="component" value="Unassembled WGS sequence"/>
</dbReference>